<dbReference type="Proteomes" id="UP000016511">
    <property type="component" value="Unassembled WGS sequence"/>
</dbReference>
<evidence type="ECO:0000313" key="1">
    <source>
        <dbReference type="EMBL" id="ERI10289.1"/>
    </source>
</evidence>
<protein>
    <submittedName>
        <fullName evidence="1">Uncharacterized protein</fullName>
    </submittedName>
</protein>
<proteinExistence type="predicted"/>
<gene>
    <name evidence="1" type="ORF">HMPREF0083_01635</name>
</gene>
<dbReference type="AlphaFoldDB" id="U1WNY1"/>
<comment type="caution">
    <text evidence="1">The sequence shown here is derived from an EMBL/GenBank/DDBJ whole genome shotgun (WGS) entry which is preliminary data.</text>
</comment>
<keyword evidence="2" id="KW-1185">Reference proteome</keyword>
<evidence type="ECO:0000313" key="2">
    <source>
        <dbReference type="Proteomes" id="UP000016511"/>
    </source>
</evidence>
<organism evidence="1 2">
    <name type="scientific">Aneurinibacillus aneurinilyticus ATCC 12856</name>
    <dbReference type="NCBI Taxonomy" id="649747"/>
    <lineage>
        <taxon>Bacteria</taxon>
        <taxon>Bacillati</taxon>
        <taxon>Bacillota</taxon>
        <taxon>Bacilli</taxon>
        <taxon>Bacillales</taxon>
        <taxon>Paenibacillaceae</taxon>
        <taxon>Aneurinibacillus group</taxon>
        <taxon>Aneurinibacillus</taxon>
    </lineage>
</organism>
<accession>U1WNY1</accession>
<reference evidence="1 2" key="1">
    <citation type="submission" date="2013-08" db="EMBL/GenBank/DDBJ databases">
        <authorList>
            <person name="Weinstock G."/>
            <person name="Sodergren E."/>
            <person name="Wylie T."/>
            <person name="Fulton L."/>
            <person name="Fulton R."/>
            <person name="Fronick C."/>
            <person name="O'Laughlin M."/>
            <person name="Godfrey J."/>
            <person name="Miner T."/>
            <person name="Herter B."/>
            <person name="Appelbaum E."/>
            <person name="Cordes M."/>
            <person name="Lek S."/>
            <person name="Wollam A."/>
            <person name="Pepin K.H."/>
            <person name="Palsikar V.B."/>
            <person name="Mitreva M."/>
            <person name="Wilson R.K."/>
        </authorList>
    </citation>
    <scope>NUCLEOTIDE SEQUENCE [LARGE SCALE GENOMIC DNA]</scope>
    <source>
        <strain evidence="1 2">ATCC 12856</strain>
    </source>
</reference>
<dbReference type="HOGENOM" id="CLU_3094994_0_0_9"/>
<sequence length="51" mass="6150">MIVFSYFTEQKTESQFFTTIINYRQEKNEFLTKTLHILNKMIVSTLLDLCK</sequence>
<name>U1WNY1_ANEAE</name>
<dbReference type="STRING" id="649747.HMPREF0083_01635"/>
<dbReference type="EMBL" id="AWSJ01000110">
    <property type="protein sequence ID" value="ERI10289.1"/>
    <property type="molecule type" value="Genomic_DNA"/>
</dbReference>